<feature type="transmembrane region" description="Helical" evidence="8">
    <location>
        <begin position="419"/>
        <end position="439"/>
    </location>
</feature>
<dbReference type="InterPro" id="IPR050297">
    <property type="entry name" value="LipidA_mod_glycosyltrf_83"/>
</dbReference>
<evidence type="ECO:0000256" key="2">
    <source>
        <dbReference type="ARBA" id="ARBA00022475"/>
    </source>
</evidence>
<feature type="transmembrane region" description="Helical" evidence="8">
    <location>
        <begin position="259"/>
        <end position="279"/>
    </location>
</feature>
<accession>A0A928DPE8</accession>
<evidence type="ECO:0000259" key="9">
    <source>
        <dbReference type="Pfam" id="PF13231"/>
    </source>
</evidence>
<feature type="transmembrane region" description="Helical" evidence="8">
    <location>
        <begin position="387"/>
        <end position="412"/>
    </location>
</feature>
<name>A0A928DPE8_9BACT</name>
<dbReference type="EMBL" id="SUVG01000003">
    <property type="protein sequence ID" value="MBE6421128.1"/>
    <property type="molecule type" value="Genomic_DNA"/>
</dbReference>
<reference evidence="10" key="1">
    <citation type="submission" date="2019-04" db="EMBL/GenBank/DDBJ databases">
        <title>Evolution of Biomass-Degrading Anaerobic Consortia Revealed by Metagenomics.</title>
        <authorList>
            <person name="Peng X."/>
        </authorList>
    </citation>
    <scope>NUCLEOTIDE SEQUENCE</scope>
    <source>
        <strain evidence="10">SIG66</strain>
    </source>
</reference>
<gene>
    <name evidence="10" type="ORF">E7027_03200</name>
</gene>
<dbReference type="GO" id="GO:0016763">
    <property type="term" value="F:pentosyltransferase activity"/>
    <property type="evidence" value="ECO:0007669"/>
    <property type="project" value="TreeGrafter"/>
</dbReference>
<dbReference type="GO" id="GO:0009103">
    <property type="term" value="P:lipopolysaccharide biosynthetic process"/>
    <property type="evidence" value="ECO:0007669"/>
    <property type="project" value="UniProtKB-ARBA"/>
</dbReference>
<keyword evidence="2" id="KW-1003">Cell membrane</keyword>
<evidence type="ECO:0000256" key="1">
    <source>
        <dbReference type="ARBA" id="ARBA00004651"/>
    </source>
</evidence>
<comment type="subcellular location">
    <subcellularLocation>
        <location evidence="1">Cell membrane</location>
        <topology evidence="1">Multi-pass membrane protein</topology>
    </subcellularLocation>
</comment>
<feature type="transmembrane region" description="Helical" evidence="8">
    <location>
        <begin position="171"/>
        <end position="204"/>
    </location>
</feature>
<keyword evidence="6 8" id="KW-1133">Transmembrane helix</keyword>
<evidence type="ECO:0000256" key="6">
    <source>
        <dbReference type="ARBA" id="ARBA00022989"/>
    </source>
</evidence>
<feature type="transmembrane region" description="Helical" evidence="8">
    <location>
        <begin position="137"/>
        <end position="159"/>
    </location>
</feature>
<evidence type="ECO:0000256" key="7">
    <source>
        <dbReference type="ARBA" id="ARBA00023136"/>
    </source>
</evidence>
<feature type="domain" description="Glycosyltransferase RgtA/B/C/D-like" evidence="9">
    <location>
        <begin position="120"/>
        <end position="277"/>
    </location>
</feature>
<keyword evidence="3" id="KW-0328">Glycosyltransferase</keyword>
<keyword evidence="7 8" id="KW-0472">Membrane</keyword>
<dbReference type="InterPro" id="IPR038731">
    <property type="entry name" value="RgtA/B/C-like"/>
</dbReference>
<comment type="caution">
    <text evidence="10">The sequence shown here is derived from an EMBL/GenBank/DDBJ whole genome shotgun (WGS) entry which is preliminary data.</text>
</comment>
<dbReference type="PANTHER" id="PTHR33908:SF11">
    <property type="entry name" value="MEMBRANE PROTEIN"/>
    <property type="match status" value="1"/>
</dbReference>
<evidence type="ECO:0000256" key="5">
    <source>
        <dbReference type="ARBA" id="ARBA00022692"/>
    </source>
</evidence>
<evidence type="ECO:0000256" key="4">
    <source>
        <dbReference type="ARBA" id="ARBA00022679"/>
    </source>
</evidence>
<evidence type="ECO:0000256" key="3">
    <source>
        <dbReference type="ARBA" id="ARBA00022676"/>
    </source>
</evidence>
<feature type="transmembrane region" description="Helical" evidence="8">
    <location>
        <begin position="56"/>
        <end position="78"/>
    </location>
</feature>
<proteinExistence type="predicted"/>
<dbReference type="Pfam" id="PF13231">
    <property type="entry name" value="PMT_2"/>
    <property type="match status" value="1"/>
</dbReference>
<keyword evidence="4" id="KW-0808">Transferase</keyword>
<sequence length="470" mass="53899">MACRRSQVRSLSGPPFFNYRTHRKVGFLLPGFTQKTNGNPSKISYNTCMRWYRDKIFWYIFATLAIFKALAFVFLFFFHPAGENILAFPDSVGYVYPAQTWLAYGQMWEAVSATPMLLRTPGYPFFLALIQTLTGNMTWAIAAAQNLLSLFLLIPVYLTTRLLSGVNAARWASVFCAGSVLYFSLSFAVLTEILCVFLLAWFVFLAVRFLTNPRSADLLGASLFLAGAVYVRPATYYFMFFAAVLFLVFRAAKLIRFSFLKISLFFVLPLFLSIGAWHFRNARVAGYKGFTGVGAYNLYIWNEDYIAKKFNLPVLEARHRLELALPPGFSSLPPREQVRLYKELAKPLIRESFFYKLSRAPWWLTKTLLGANNAHLQQLFHAEKPSFFLFLVAEGQVCLLILFCAIGFWILWKKERKTAFFLFTYSLYFWAIGSVFSGAYARFRAPFEFVLCIAAGTALSFLWDKYKKLS</sequence>
<dbReference type="AlphaFoldDB" id="A0A928DPE8"/>
<protein>
    <submittedName>
        <fullName evidence="10">Glycosyltransferase family 39 protein</fullName>
    </submittedName>
</protein>
<evidence type="ECO:0000256" key="8">
    <source>
        <dbReference type="SAM" id="Phobius"/>
    </source>
</evidence>
<feature type="transmembrane region" description="Helical" evidence="8">
    <location>
        <begin position="445"/>
        <end position="463"/>
    </location>
</feature>
<dbReference type="PANTHER" id="PTHR33908">
    <property type="entry name" value="MANNOSYLTRANSFERASE YKCB-RELATED"/>
    <property type="match status" value="1"/>
</dbReference>
<dbReference type="GO" id="GO:0005886">
    <property type="term" value="C:plasma membrane"/>
    <property type="evidence" value="ECO:0007669"/>
    <property type="project" value="UniProtKB-SubCell"/>
</dbReference>
<dbReference type="Proteomes" id="UP000725649">
    <property type="component" value="Unassembled WGS sequence"/>
</dbReference>
<organism evidence="10 11">
    <name type="scientific">Candidatus Avelusimicrobium gallicola</name>
    <dbReference type="NCBI Taxonomy" id="2562704"/>
    <lineage>
        <taxon>Bacteria</taxon>
        <taxon>Pseudomonadati</taxon>
        <taxon>Elusimicrobiota</taxon>
        <taxon>Elusimicrobia</taxon>
        <taxon>Elusimicrobiales</taxon>
        <taxon>Elusimicrobiaceae</taxon>
        <taxon>Candidatus Avelusimicrobium</taxon>
    </lineage>
</organism>
<evidence type="ECO:0000313" key="10">
    <source>
        <dbReference type="EMBL" id="MBE6421128.1"/>
    </source>
</evidence>
<keyword evidence="5 8" id="KW-0812">Transmembrane</keyword>
<feature type="transmembrane region" description="Helical" evidence="8">
    <location>
        <begin position="224"/>
        <end position="247"/>
    </location>
</feature>
<evidence type="ECO:0000313" key="11">
    <source>
        <dbReference type="Proteomes" id="UP000725649"/>
    </source>
</evidence>